<evidence type="ECO:0000259" key="2">
    <source>
        <dbReference type="SMART" id="SM00894"/>
    </source>
</evidence>
<feature type="signal peptide" evidence="1">
    <location>
        <begin position="1"/>
        <end position="24"/>
    </location>
</feature>
<accession>A0A2R4MJ92</accession>
<gene>
    <name evidence="3" type="ORF">MXMO3_03542</name>
</gene>
<dbReference type="Proteomes" id="UP000258927">
    <property type="component" value="Plasmid pHL2708X3"/>
</dbReference>
<feature type="chain" id="PRO_5015324369" description="Excalibur calcium-binding domain-containing protein" evidence="1">
    <location>
        <begin position="25"/>
        <end position="68"/>
    </location>
</feature>
<dbReference type="Pfam" id="PF05901">
    <property type="entry name" value="Excalibur"/>
    <property type="match status" value="1"/>
</dbReference>
<protein>
    <recommendedName>
        <fullName evidence="2">Excalibur calcium-binding domain-containing protein</fullName>
    </recommendedName>
</protein>
<geneLocation type="plasmid" evidence="4">
    <name>phl2708x3</name>
</geneLocation>
<dbReference type="KEGG" id="mmyr:MXMO3_03542"/>
<keyword evidence="1" id="KW-0732">Signal</keyword>
<dbReference type="RefSeq" id="WP_245985863.1">
    <property type="nucleotide sequence ID" value="NZ_CP021331.1"/>
</dbReference>
<evidence type="ECO:0000256" key="1">
    <source>
        <dbReference type="SAM" id="SignalP"/>
    </source>
</evidence>
<dbReference type="SMART" id="SM00894">
    <property type="entry name" value="Excalibur"/>
    <property type="match status" value="1"/>
</dbReference>
<keyword evidence="4" id="KW-1185">Reference proteome</keyword>
<dbReference type="InterPro" id="IPR008613">
    <property type="entry name" value="Excalibur_Ca-bd_domain"/>
</dbReference>
<name>A0A2R4MJ92_9HYPH</name>
<evidence type="ECO:0000313" key="3">
    <source>
        <dbReference type="EMBL" id="AVX06045.1"/>
    </source>
</evidence>
<dbReference type="EMBL" id="CP021331">
    <property type="protein sequence ID" value="AVX06045.1"/>
    <property type="molecule type" value="Genomic_DNA"/>
</dbReference>
<feature type="domain" description="Excalibur calcium-binding" evidence="2">
    <location>
        <begin position="27"/>
        <end position="65"/>
    </location>
</feature>
<dbReference type="AlphaFoldDB" id="A0A2R4MJ92"/>
<keyword evidence="3" id="KW-0614">Plasmid</keyword>
<proteinExistence type="predicted"/>
<organism evidence="3 4">
    <name type="scientific">Maritalea myrionectae</name>
    <dbReference type="NCBI Taxonomy" id="454601"/>
    <lineage>
        <taxon>Bacteria</taxon>
        <taxon>Pseudomonadati</taxon>
        <taxon>Pseudomonadota</taxon>
        <taxon>Alphaproteobacteria</taxon>
        <taxon>Hyphomicrobiales</taxon>
        <taxon>Devosiaceae</taxon>
        <taxon>Maritalea</taxon>
    </lineage>
</organism>
<evidence type="ECO:0000313" key="4">
    <source>
        <dbReference type="Proteomes" id="UP000258927"/>
    </source>
</evidence>
<reference evidence="3 4" key="1">
    <citation type="submission" date="2017-05" db="EMBL/GenBank/DDBJ databases">
        <title>Genome Analysis of Maritalea myrionectae HL2708#5.</title>
        <authorList>
            <consortium name="Cotde Inc.-PKNU"/>
            <person name="Jang D."/>
            <person name="Oh H.-M."/>
        </authorList>
    </citation>
    <scope>NUCLEOTIDE SEQUENCE [LARGE SCALE GENOMIC DNA]</scope>
    <source>
        <strain evidence="3 4">HL2708#5</strain>
        <plasmid evidence="4">phl2708x3</plasmid>
    </source>
</reference>
<sequence length="68" mass="7597">MKYLYLFTILAVGSFVSTSGAAWAQGYDRDCSDFNSWREAQAFYEANQPGDPHRLDADNDGIACEALR</sequence>